<dbReference type="Gene3D" id="3.50.50.60">
    <property type="entry name" value="FAD/NAD(P)-binding domain"/>
    <property type="match status" value="2"/>
</dbReference>
<comment type="cofactor">
    <cofactor evidence="10">
        <name>[4Fe-4S] cluster</name>
        <dbReference type="ChEBI" id="CHEBI:49883"/>
    </cofactor>
</comment>
<dbReference type="InterPro" id="IPR036188">
    <property type="entry name" value="FAD/NAD-bd_sf"/>
</dbReference>
<keyword evidence="6 10" id="KW-0274">FAD</keyword>
<dbReference type="SUPFAM" id="SSF54862">
    <property type="entry name" value="4Fe-4S ferredoxins"/>
    <property type="match status" value="2"/>
</dbReference>
<evidence type="ECO:0000256" key="2">
    <source>
        <dbReference type="ARBA" id="ARBA00006561"/>
    </source>
</evidence>
<keyword evidence="5 10" id="KW-0479">Metal-binding</keyword>
<evidence type="ECO:0000256" key="3">
    <source>
        <dbReference type="ARBA" id="ARBA00022485"/>
    </source>
</evidence>
<reference evidence="12 13" key="1">
    <citation type="submission" date="2017-11" db="EMBL/GenBank/DDBJ databases">
        <title>Isolation and Characterization of Family Methanocellaceae Species from Potential Methane Hydrate Area Offshore Southwestern Taiwan.</title>
        <authorList>
            <person name="Zhang W.-L."/>
            <person name="Chen W.-C."/>
            <person name="Lai M.-C."/>
            <person name="Chen S.-C."/>
        </authorList>
    </citation>
    <scope>NUCLEOTIDE SEQUENCE [LARGE SCALE GENOMIC DNA]</scope>
    <source>
        <strain evidence="12 13">CWC-04</strain>
    </source>
</reference>
<evidence type="ECO:0000256" key="5">
    <source>
        <dbReference type="ARBA" id="ARBA00022723"/>
    </source>
</evidence>
<keyword evidence="8 10" id="KW-0408">Iron</keyword>
<keyword evidence="13" id="KW-1185">Reference proteome</keyword>
<dbReference type="Proteomes" id="UP001320159">
    <property type="component" value="Unassembled WGS sequence"/>
</dbReference>
<protein>
    <recommendedName>
        <fullName evidence="10">CoB--CoM heterodisulfide reductase iron-sulfur subunit A</fullName>
        <ecNumber evidence="10">1.8.-.-</ecNumber>
    </recommendedName>
</protein>
<evidence type="ECO:0000313" key="12">
    <source>
        <dbReference type="EMBL" id="MCD1293929.1"/>
    </source>
</evidence>
<evidence type="ECO:0000256" key="7">
    <source>
        <dbReference type="ARBA" id="ARBA00023002"/>
    </source>
</evidence>
<dbReference type="GO" id="GO:0051539">
    <property type="term" value="F:4 iron, 4 sulfur cluster binding"/>
    <property type="evidence" value="ECO:0007669"/>
    <property type="project" value="UniProtKB-UniRule"/>
</dbReference>
<evidence type="ECO:0000313" key="13">
    <source>
        <dbReference type="Proteomes" id="UP001320159"/>
    </source>
</evidence>
<feature type="domain" description="4Fe-4S ferredoxin-type" evidence="11">
    <location>
        <begin position="603"/>
        <end position="630"/>
    </location>
</feature>
<dbReference type="Pfam" id="PF02662">
    <property type="entry name" value="FlpD"/>
    <property type="match status" value="1"/>
</dbReference>
<evidence type="ECO:0000256" key="9">
    <source>
        <dbReference type="ARBA" id="ARBA00023014"/>
    </source>
</evidence>
<accession>A0AAP2RAI8</accession>
<dbReference type="AlphaFoldDB" id="A0AAP2RAI8"/>
<comment type="similarity">
    <text evidence="2 10">Belongs to the HdrA family.</text>
</comment>
<dbReference type="Pfam" id="PF12831">
    <property type="entry name" value="FAD_oxidored"/>
    <property type="match status" value="1"/>
</dbReference>
<evidence type="ECO:0000256" key="1">
    <source>
        <dbReference type="ARBA" id="ARBA00001974"/>
    </source>
</evidence>
<comment type="cofactor">
    <cofactor evidence="1 10">
        <name>FAD</name>
        <dbReference type="ChEBI" id="CHEBI:57692"/>
    </cofactor>
</comment>
<dbReference type="RefSeq" id="WP_230740403.1">
    <property type="nucleotide sequence ID" value="NZ_PGCK01000002.1"/>
</dbReference>
<feature type="domain" description="4Fe-4S ferredoxin-type" evidence="11">
    <location>
        <begin position="573"/>
        <end position="602"/>
    </location>
</feature>
<dbReference type="PANTHER" id="PTHR43498">
    <property type="entry name" value="FERREDOXIN:COB-COM HETERODISULFIDE REDUCTASE SUBUNIT A"/>
    <property type="match status" value="1"/>
</dbReference>
<dbReference type="GO" id="GO:0046872">
    <property type="term" value="F:metal ion binding"/>
    <property type="evidence" value="ECO:0007669"/>
    <property type="project" value="UniProtKB-KW"/>
</dbReference>
<dbReference type="InterPro" id="IPR017896">
    <property type="entry name" value="4Fe4S_Fe-S-bd"/>
</dbReference>
<feature type="domain" description="4Fe-4S ferredoxin-type" evidence="11">
    <location>
        <begin position="237"/>
        <end position="267"/>
    </location>
</feature>
<dbReference type="PROSITE" id="PS51379">
    <property type="entry name" value="4FE4S_FER_2"/>
    <property type="match status" value="4"/>
</dbReference>
<dbReference type="PROSITE" id="PS00198">
    <property type="entry name" value="4FE4S_FER_1"/>
    <property type="match status" value="2"/>
</dbReference>
<dbReference type="PANTHER" id="PTHR43498:SF1">
    <property type="entry name" value="COB--COM HETERODISULFIDE REDUCTASE IRON-SULFUR SUBUNIT A"/>
    <property type="match status" value="1"/>
</dbReference>
<dbReference type="Gene3D" id="3.30.70.20">
    <property type="match status" value="2"/>
</dbReference>
<comment type="caution">
    <text evidence="12">The sequence shown here is derived from an EMBL/GenBank/DDBJ whole genome shotgun (WGS) entry which is preliminary data.</text>
</comment>
<comment type="function">
    <text evidence="10">Part of a complex that catalyzes the reversible reduction of CoM-S-S-CoB to the thiol-coenzymes H-S-CoM (coenzyme M) and H-S-CoB (coenzyme B).</text>
</comment>
<evidence type="ECO:0000256" key="8">
    <source>
        <dbReference type="ARBA" id="ARBA00023004"/>
    </source>
</evidence>
<comment type="subunit">
    <text evidence="10">The ferredoxin:CoB-CoM heterodisulfide reductase is composed of three subunits; HdrA, HdrB and HdrC.</text>
</comment>
<keyword evidence="3 10" id="KW-0004">4Fe-4S</keyword>
<name>A0AAP2RAI8_9EURY</name>
<evidence type="ECO:0000256" key="4">
    <source>
        <dbReference type="ARBA" id="ARBA00022630"/>
    </source>
</evidence>
<proteinExistence type="inferred from homology"/>
<evidence type="ECO:0000256" key="10">
    <source>
        <dbReference type="RuleBase" id="RU366072"/>
    </source>
</evidence>
<keyword evidence="4 10" id="KW-0285">Flavoprotein</keyword>
<dbReference type="EC" id="1.8.-.-" evidence="10"/>
<comment type="pathway">
    <text evidence="10">Cofactor metabolism; coenzyme M-coenzyme B heterodisulfide reduction; coenzyme B and coenzyme M from coenzyme M-coenzyme B heterodisulfide: step 1/1.</text>
</comment>
<dbReference type="InterPro" id="IPR003813">
    <property type="entry name" value="MvhD/FlpD"/>
</dbReference>
<evidence type="ECO:0000259" key="11">
    <source>
        <dbReference type="PROSITE" id="PS51379"/>
    </source>
</evidence>
<evidence type="ECO:0000256" key="6">
    <source>
        <dbReference type="ARBA" id="ARBA00022827"/>
    </source>
</evidence>
<dbReference type="EMBL" id="PGCK01000002">
    <property type="protein sequence ID" value="MCD1293929.1"/>
    <property type="molecule type" value="Genomic_DNA"/>
</dbReference>
<gene>
    <name evidence="12" type="ORF">CUJ83_02815</name>
</gene>
<keyword evidence="9 10" id="KW-0411">Iron-sulfur</keyword>
<dbReference type="Pfam" id="PF13237">
    <property type="entry name" value="Fer4_10"/>
    <property type="match status" value="1"/>
</dbReference>
<dbReference type="InterPro" id="IPR039650">
    <property type="entry name" value="HdrA-like"/>
</dbReference>
<organism evidence="12 13">
    <name type="scientific">Methanooceanicella nereidis</name>
    <dbReference type="NCBI Taxonomy" id="2052831"/>
    <lineage>
        <taxon>Archaea</taxon>
        <taxon>Methanobacteriati</taxon>
        <taxon>Methanobacteriota</taxon>
        <taxon>Stenosarchaea group</taxon>
        <taxon>Methanomicrobia</taxon>
        <taxon>Methanocellales</taxon>
        <taxon>Methanocellaceae</taxon>
        <taxon>Methanooceanicella</taxon>
    </lineage>
</organism>
<feature type="domain" description="4Fe-4S ferredoxin-type" evidence="11">
    <location>
        <begin position="284"/>
        <end position="313"/>
    </location>
</feature>
<sequence>MKDPSIGVFICHCGDNISGTVNIEELKARVSAEGVRCVEDFPYLCSVAGQSLIKDRIKELGLDRVVVAACSPNVHEGTFKECVTDADLNPNFVDIANIREQCSWVSGDDPTGRAADIVRSSIFAMRQAKPLKEYHVDVEKSAMVIGGGIAGITAALSLAKHGIKVYLVEKNSSIGGNMVKIGKVFSPERLTEECAMCSLAPLMGEVSRNKNIEVLTLSKAVNIAGHAGDFRVTIEQGPVYVDPEICTSCGKCSRVCCVSVPDEWNAGLSKRTAIYRPFPQAVPTAYTIDDEACKKCGKCVKECGAGAIDLSREPVKRLLRVGAIVVATGHNELDPSEKYELGYKKYEGVITQMELARLLAVNGPTLGKLMLPVSEKVPQRIVMVQCVGSRDEKPGSLPYCSKICCMTALKHANFISDHFPGTEVYICYTDIRAPGTFENYYREVQKKGVKFVRGRVGEVIETPEKTLLVRVEDTLGNGPLEIEADMVVLSCALEPSEGTIETARALNIGLTQELFIKEKHPKLEPVSTTSRGVFVCGTAQGAKDVTDSIIQAKAAASMAAELVNGGTISIEPKFAVIDPEKCSGCGKCIELCPYNAPYKNGTIKIDPLSCIGLGGCISRCPEHAISMPSNSDEEIYARIDALLAGGPKILAFLDEMIAYVAADNIGTNRVPYPSSVRIIRLPSVMRLETKHLLYAFERGALGIFLGDGTVNASSGAIRANVAKRVNEHKEKAAALGIDPDRIFYYEAYLPHFRGMAKRMERFAHMLELKNINGTIQAGSQAVQNEAIPR</sequence>
<dbReference type="InterPro" id="IPR017900">
    <property type="entry name" value="4Fe4S_Fe_S_CS"/>
</dbReference>
<keyword evidence="7 10" id="KW-0560">Oxidoreductase</keyword>
<dbReference type="SUPFAM" id="SSF51971">
    <property type="entry name" value="Nucleotide-binding domain"/>
    <property type="match status" value="1"/>
</dbReference>
<dbReference type="GO" id="GO:0016491">
    <property type="term" value="F:oxidoreductase activity"/>
    <property type="evidence" value="ECO:0007669"/>
    <property type="project" value="UniProtKB-UniRule"/>
</dbReference>